<sequence length="20" mass="2559">EETKVFCLFSIFRHKHNIFY</sequence>
<dbReference type="GeneID" id="14885572"/>
<organism evidence="1 2">
    <name type="scientific">Entamoeba invadens IP1</name>
    <dbReference type="NCBI Taxonomy" id="370355"/>
    <lineage>
        <taxon>Eukaryota</taxon>
        <taxon>Amoebozoa</taxon>
        <taxon>Evosea</taxon>
        <taxon>Archamoebae</taxon>
        <taxon>Mastigamoebida</taxon>
        <taxon>Entamoebidae</taxon>
        <taxon>Entamoeba</taxon>
    </lineage>
</organism>
<dbReference type="KEGG" id="eiv:EIN_161680"/>
<dbReference type="VEuPathDB" id="AmoebaDB:EIN_161680"/>
<evidence type="ECO:0000313" key="1">
    <source>
        <dbReference type="EMBL" id="ELP86554.1"/>
    </source>
</evidence>
<feature type="non-terminal residue" evidence="1">
    <location>
        <position position="1"/>
    </location>
</feature>
<reference evidence="1 2" key="1">
    <citation type="submission" date="2012-10" db="EMBL/GenBank/DDBJ databases">
        <authorList>
            <person name="Zafar N."/>
            <person name="Inman J."/>
            <person name="Hall N."/>
            <person name="Lorenzi H."/>
            <person name="Caler E."/>
        </authorList>
    </citation>
    <scope>NUCLEOTIDE SEQUENCE [LARGE SCALE GENOMIC DNA]</scope>
    <source>
        <strain evidence="1 2">IP1</strain>
    </source>
</reference>
<feature type="non-terminal residue" evidence="1">
    <location>
        <position position="20"/>
    </location>
</feature>
<dbReference type="EMBL" id="KB206960">
    <property type="protein sequence ID" value="ELP86554.1"/>
    <property type="molecule type" value="Genomic_DNA"/>
</dbReference>
<proteinExistence type="predicted"/>
<name>A0A0A1TYI5_ENTIV</name>
<evidence type="ECO:0000313" key="2">
    <source>
        <dbReference type="Proteomes" id="UP000014680"/>
    </source>
</evidence>
<accession>A0A0A1TYI5</accession>
<gene>
    <name evidence="1" type="ORF">EIN_161680</name>
</gene>
<dbReference type="Proteomes" id="UP000014680">
    <property type="component" value="Unassembled WGS sequence"/>
</dbReference>
<protein>
    <submittedName>
        <fullName evidence="1">Uncharacterized protein</fullName>
    </submittedName>
</protein>
<keyword evidence="2" id="KW-1185">Reference proteome</keyword>
<dbReference type="AlphaFoldDB" id="A0A0A1TYI5"/>
<dbReference type="RefSeq" id="XP_004185900.1">
    <property type="nucleotide sequence ID" value="XM_004185852.1"/>
</dbReference>